<dbReference type="Proteomes" id="UP001056778">
    <property type="component" value="Chromosome 1"/>
</dbReference>
<gene>
    <name evidence="1" type="ORF">MML48_1g16474</name>
</gene>
<name>A0ACB9TS68_HOLOL</name>
<evidence type="ECO:0000313" key="1">
    <source>
        <dbReference type="EMBL" id="KAI4469592.1"/>
    </source>
</evidence>
<comment type="caution">
    <text evidence="1">The sequence shown here is derived from an EMBL/GenBank/DDBJ whole genome shotgun (WGS) entry which is preliminary data.</text>
</comment>
<dbReference type="EMBL" id="CM043015">
    <property type="protein sequence ID" value="KAI4469592.1"/>
    <property type="molecule type" value="Genomic_DNA"/>
</dbReference>
<reference evidence="1" key="1">
    <citation type="submission" date="2022-04" db="EMBL/GenBank/DDBJ databases">
        <title>Chromosome-scale genome assembly of Holotrichia oblita Faldermann.</title>
        <authorList>
            <person name="Rongchong L."/>
        </authorList>
    </citation>
    <scope>NUCLEOTIDE SEQUENCE</scope>
    <source>
        <strain evidence="1">81SQS9</strain>
    </source>
</reference>
<accession>A0ACB9TS68</accession>
<keyword evidence="2" id="KW-1185">Reference proteome</keyword>
<evidence type="ECO:0000313" key="2">
    <source>
        <dbReference type="Proteomes" id="UP001056778"/>
    </source>
</evidence>
<sequence length="133" mass="14767">MQVYATTVLAILAMIHVVQGGVYGEYEVEGYHPGLSAYGAVENEIVAPAHPAPAAAYGGEEAYDYYAHPKYHYDYAVHDLHTHDIKSQWETRDGDKVKGEYTVTEPDGTKRIVSYTADNHNGFNAVVKNVKDY</sequence>
<proteinExistence type="predicted"/>
<protein>
    <submittedName>
        <fullName evidence="1">Structural contituent of cuticle</fullName>
    </submittedName>
</protein>
<organism evidence="1 2">
    <name type="scientific">Holotrichia oblita</name>
    <name type="common">Chafer beetle</name>
    <dbReference type="NCBI Taxonomy" id="644536"/>
    <lineage>
        <taxon>Eukaryota</taxon>
        <taxon>Metazoa</taxon>
        <taxon>Ecdysozoa</taxon>
        <taxon>Arthropoda</taxon>
        <taxon>Hexapoda</taxon>
        <taxon>Insecta</taxon>
        <taxon>Pterygota</taxon>
        <taxon>Neoptera</taxon>
        <taxon>Endopterygota</taxon>
        <taxon>Coleoptera</taxon>
        <taxon>Polyphaga</taxon>
        <taxon>Scarabaeiformia</taxon>
        <taxon>Scarabaeidae</taxon>
        <taxon>Melolonthinae</taxon>
        <taxon>Holotrichia</taxon>
    </lineage>
</organism>